<keyword evidence="2 3" id="KW-0378">Hydrolase</keyword>
<evidence type="ECO:0000259" key="5">
    <source>
        <dbReference type="Pfam" id="PF00135"/>
    </source>
</evidence>
<dbReference type="InterPro" id="IPR019819">
    <property type="entry name" value="Carboxylesterase_B_CS"/>
</dbReference>
<evidence type="ECO:0000313" key="6">
    <source>
        <dbReference type="EMBL" id="CAJ2501071.1"/>
    </source>
</evidence>
<evidence type="ECO:0000256" key="1">
    <source>
        <dbReference type="ARBA" id="ARBA00005964"/>
    </source>
</evidence>
<dbReference type="PANTHER" id="PTHR43918:SF4">
    <property type="entry name" value="CARBOXYLIC ESTER HYDROLASE"/>
    <property type="match status" value="1"/>
</dbReference>
<keyword evidence="7" id="KW-1185">Reference proteome</keyword>
<comment type="caution">
    <text evidence="6">The sequence shown here is derived from an EMBL/GenBank/DDBJ whole genome shotgun (WGS) entry which is preliminary data.</text>
</comment>
<gene>
    <name evidence="6" type="ORF">KHLLAP_LOCUS1539</name>
</gene>
<keyword evidence="4" id="KW-1133">Transmembrane helix</keyword>
<dbReference type="GO" id="GO:0052689">
    <property type="term" value="F:carboxylic ester hydrolase activity"/>
    <property type="evidence" value="ECO:0007669"/>
    <property type="project" value="TreeGrafter"/>
</dbReference>
<evidence type="ECO:0000313" key="7">
    <source>
        <dbReference type="Proteomes" id="UP001295740"/>
    </source>
</evidence>
<sequence length="584" mass="63850">MEVFRKKFQAAKRAAKPWHGFVLLAVAVAVVVLVVPVVLTQERKRHRAEDQEKPSDTASARVNLGYAQYQGSRVGGGVAQYLGMRYAEAPVGDLRFRAPVEPAQHSGDQKADAFGPICLGISQPYPNARQDEDCLYVNVWAPLNATTESNLPVWLFIQGGGYTANSNANWNGTAVVERSNHSIVFVNFNYRVGLWGFIASERVRAAGAGDLNAGLLDQRQVMRWVREHIAQFGGDPAHVVIHGASAGAGSVALHLLAPDEGLFVGAVGESVFFPAQPFVKDLEWQFDLLLNETGCGGDEPMDCLRGKTTEVLQAANVPSAFPGRPDLPAPLFYWTPCIDGELLRDLPYLMYERGQFVNVPVMMGITSDEGTIFTANVATSTEMAVFLRNNYPLLSSTNASAIVEQYPQMAALPEHAAWFPSAAKAYGEATFICPATHILDSYVQHRLNTSSSSSPARAWGYRYNVHDAENTAKGLGVPHLWTSWAVLGPDINGRGTGPASYYTYNAGMIPLVMDYWISFVKTLDPSALRNADAPAWEGWGGTTTTDAKQRLMMETGNLTMEMVPLDQRARCAFWKGLAPVMRQK</sequence>
<comment type="similarity">
    <text evidence="1 3">Belongs to the type-B carboxylesterase/lipase family.</text>
</comment>
<name>A0AAI8VB02_9PEZI</name>
<organism evidence="6 7">
    <name type="scientific">Anthostomella pinea</name>
    <dbReference type="NCBI Taxonomy" id="933095"/>
    <lineage>
        <taxon>Eukaryota</taxon>
        <taxon>Fungi</taxon>
        <taxon>Dikarya</taxon>
        <taxon>Ascomycota</taxon>
        <taxon>Pezizomycotina</taxon>
        <taxon>Sordariomycetes</taxon>
        <taxon>Xylariomycetidae</taxon>
        <taxon>Xylariales</taxon>
        <taxon>Xylariaceae</taxon>
        <taxon>Anthostomella</taxon>
    </lineage>
</organism>
<proteinExistence type="inferred from homology"/>
<dbReference type="InterPro" id="IPR019826">
    <property type="entry name" value="Carboxylesterase_B_AS"/>
</dbReference>
<evidence type="ECO:0000256" key="3">
    <source>
        <dbReference type="RuleBase" id="RU361235"/>
    </source>
</evidence>
<dbReference type="SUPFAM" id="SSF53474">
    <property type="entry name" value="alpha/beta-Hydrolases"/>
    <property type="match status" value="1"/>
</dbReference>
<keyword evidence="4" id="KW-0472">Membrane</keyword>
<protein>
    <recommendedName>
        <fullName evidence="3">Carboxylic ester hydrolase</fullName>
        <ecNumber evidence="3">3.1.1.-</ecNumber>
    </recommendedName>
</protein>
<dbReference type="PROSITE" id="PS00941">
    <property type="entry name" value="CARBOXYLESTERASE_B_2"/>
    <property type="match status" value="1"/>
</dbReference>
<accession>A0AAI8VB02</accession>
<dbReference type="PROSITE" id="PS00122">
    <property type="entry name" value="CARBOXYLESTERASE_B_1"/>
    <property type="match status" value="1"/>
</dbReference>
<dbReference type="InterPro" id="IPR002018">
    <property type="entry name" value="CarbesteraseB"/>
</dbReference>
<dbReference type="InterPro" id="IPR029058">
    <property type="entry name" value="AB_hydrolase_fold"/>
</dbReference>
<dbReference type="EC" id="3.1.1.-" evidence="3"/>
<dbReference type="Pfam" id="PF00135">
    <property type="entry name" value="COesterase"/>
    <property type="match status" value="1"/>
</dbReference>
<dbReference type="PANTHER" id="PTHR43918">
    <property type="entry name" value="ACETYLCHOLINESTERASE"/>
    <property type="match status" value="1"/>
</dbReference>
<dbReference type="InterPro" id="IPR050654">
    <property type="entry name" value="AChE-related_enzymes"/>
</dbReference>
<reference evidence="6" key="1">
    <citation type="submission" date="2023-10" db="EMBL/GenBank/DDBJ databases">
        <authorList>
            <person name="Hackl T."/>
        </authorList>
    </citation>
    <scope>NUCLEOTIDE SEQUENCE</scope>
</reference>
<evidence type="ECO:0000256" key="4">
    <source>
        <dbReference type="SAM" id="Phobius"/>
    </source>
</evidence>
<keyword evidence="4" id="KW-0812">Transmembrane</keyword>
<evidence type="ECO:0000256" key="2">
    <source>
        <dbReference type="ARBA" id="ARBA00022801"/>
    </source>
</evidence>
<feature type="domain" description="Carboxylesterase type B" evidence="5">
    <location>
        <begin position="63"/>
        <end position="574"/>
    </location>
</feature>
<dbReference type="Proteomes" id="UP001295740">
    <property type="component" value="Unassembled WGS sequence"/>
</dbReference>
<dbReference type="Gene3D" id="3.40.50.1820">
    <property type="entry name" value="alpha/beta hydrolase"/>
    <property type="match status" value="1"/>
</dbReference>
<feature type="transmembrane region" description="Helical" evidence="4">
    <location>
        <begin position="21"/>
        <end position="39"/>
    </location>
</feature>
<dbReference type="AlphaFoldDB" id="A0AAI8VB02"/>
<dbReference type="EMBL" id="CAUWAG010000003">
    <property type="protein sequence ID" value="CAJ2501071.1"/>
    <property type="molecule type" value="Genomic_DNA"/>
</dbReference>